<dbReference type="VEuPathDB" id="TrichDB:TVAG_071040"/>
<dbReference type="RefSeq" id="XP_001584426.1">
    <property type="nucleotide sequence ID" value="XM_001584376.1"/>
</dbReference>
<dbReference type="KEGG" id="tva:5469005"/>
<evidence type="ECO:0000256" key="1">
    <source>
        <dbReference type="SAM" id="MobiDB-lite"/>
    </source>
</evidence>
<reference evidence="2" key="1">
    <citation type="submission" date="2006-10" db="EMBL/GenBank/DDBJ databases">
        <authorList>
            <person name="Amadeo P."/>
            <person name="Zhao Q."/>
            <person name="Wortman J."/>
            <person name="Fraser-Liggett C."/>
            <person name="Carlton J."/>
        </authorList>
    </citation>
    <scope>NUCLEOTIDE SEQUENCE</scope>
    <source>
        <strain evidence="2">G3</strain>
    </source>
</reference>
<keyword evidence="3" id="KW-1185">Reference proteome</keyword>
<dbReference type="EMBL" id="DS113178">
    <property type="protein sequence ID" value="EAY23440.1"/>
    <property type="molecule type" value="Genomic_DNA"/>
</dbReference>
<proteinExistence type="predicted"/>
<evidence type="ECO:0000313" key="2">
    <source>
        <dbReference type="EMBL" id="EAY23440.1"/>
    </source>
</evidence>
<accession>A2D807</accession>
<name>A2D807_TRIV3</name>
<feature type="region of interest" description="Disordered" evidence="1">
    <location>
        <begin position="362"/>
        <end position="420"/>
    </location>
</feature>
<protein>
    <submittedName>
        <fullName evidence="2">Uncharacterized protein</fullName>
    </submittedName>
</protein>
<dbReference type="Proteomes" id="UP000001542">
    <property type="component" value="Unassembled WGS sequence"/>
</dbReference>
<organism evidence="2 3">
    <name type="scientific">Trichomonas vaginalis (strain ATCC PRA-98 / G3)</name>
    <dbReference type="NCBI Taxonomy" id="412133"/>
    <lineage>
        <taxon>Eukaryota</taxon>
        <taxon>Metamonada</taxon>
        <taxon>Parabasalia</taxon>
        <taxon>Trichomonadida</taxon>
        <taxon>Trichomonadidae</taxon>
        <taxon>Trichomonas</taxon>
    </lineage>
</organism>
<evidence type="ECO:0000313" key="3">
    <source>
        <dbReference type="Proteomes" id="UP000001542"/>
    </source>
</evidence>
<feature type="compositionally biased region" description="Basic and acidic residues" evidence="1">
    <location>
        <begin position="378"/>
        <end position="391"/>
    </location>
</feature>
<dbReference type="InParanoid" id="A2D807"/>
<reference evidence="2" key="2">
    <citation type="journal article" date="2007" name="Science">
        <title>Draft genome sequence of the sexually transmitted pathogen Trichomonas vaginalis.</title>
        <authorList>
            <person name="Carlton J.M."/>
            <person name="Hirt R.P."/>
            <person name="Silva J.C."/>
            <person name="Delcher A.L."/>
            <person name="Schatz M."/>
            <person name="Zhao Q."/>
            <person name="Wortman J.R."/>
            <person name="Bidwell S.L."/>
            <person name="Alsmark U.C.M."/>
            <person name="Besteiro S."/>
            <person name="Sicheritz-Ponten T."/>
            <person name="Noel C.J."/>
            <person name="Dacks J.B."/>
            <person name="Foster P.G."/>
            <person name="Simillion C."/>
            <person name="Van de Peer Y."/>
            <person name="Miranda-Saavedra D."/>
            <person name="Barton G.J."/>
            <person name="Westrop G.D."/>
            <person name="Mueller S."/>
            <person name="Dessi D."/>
            <person name="Fiori P.L."/>
            <person name="Ren Q."/>
            <person name="Paulsen I."/>
            <person name="Zhang H."/>
            <person name="Bastida-Corcuera F.D."/>
            <person name="Simoes-Barbosa A."/>
            <person name="Brown M.T."/>
            <person name="Hayes R.D."/>
            <person name="Mukherjee M."/>
            <person name="Okumura C.Y."/>
            <person name="Schneider R."/>
            <person name="Smith A.J."/>
            <person name="Vanacova S."/>
            <person name="Villalvazo M."/>
            <person name="Haas B.J."/>
            <person name="Pertea M."/>
            <person name="Feldblyum T.V."/>
            <person name="Utterback T.R."/>
            <person name="Shu C.L."/>
            <person name="Osoegawa K."/>
            <person name="de Jong P.J."/>
            <person name="Hrdy I."/>
            <person name="Horvathova L."/>
            <person name="Zubacova Z."/>
            <person name="Dolezal P."/>
            <person name="Malik S.B."/>
            <person name="Logsdon J.M. Jr."/>
            <person name="Henze K."/>
            <person name="Gupta A."/>
            <person name="Wang C.C."/>
            <person name="Dunne R.L."/>
            <person name="Upcroft J.A."/>
            <person name="Upcroft P."/>
            <person name="White O."/>
            <person name="Salzberg S.L."/>
            <person name="Tang P."/>
            <person name="Chiu C.-H."/>
            <person name="Lee Y.-S."/>
            <person name="Embley T.M."/>
            <person name="Coombs G.H."/>
            <person name="Mottram J.C."/>
            <person name="Tachezy J."/>
            <person name="Fraser-Liggett C.M."/>
            <person name="Johnson P.J."/>
        </authorList>
    </citation>
    <scope>NUCLEOTIDE SEQUENCE [LARGE SCALE GENOMIC DNA]</scope>
    <source>
        <strain evidence="2">G3</strain>
    </source>
</reference>
<gene>
    <name evidence="2" type="ORF">TVAG_071040</name>
</gene>
<sequence>MTAAASPSSGSQPFSNVLDRISLKRPKVMELEGNVCFSDENIFQFKENTVELYDKYYHKIKESPRKELSNGNLFIKSSRNSTSNYLFTFDSQTVRLYKNDLTMIFEKPFQFIIQDVAIFPNINNITILILASNSVFLLENDKINKISPDNQKIDDICVFINNNYLYREERTLHIKNIKNNEVSSVSIDIPNSRNIIKLYSLNKTQACVISQDKIKLNEITSQIFEFNEIGKYQASISIKSTLKQPLKGEINTVSLPNSSLSCVYSTEINFLKFFESPELFKFSEIEVLSLIPLTTFEKIEILSEKFVLIKKKEGTNKKEYTIFQIGHNENTIPSPYPLKTEQKQIRILPKVVQAEIDYSTPTYEQVPAPDTNCQQEPPQKEESPVKAEPVKEIAPQPAQKETQPPEVVPEPQPAPQVANPVQVQQNQVQVPVAFDYENFSNIIMQHLRPEFANYLREVVVIPDIVSKVSNELKPIVEKSLNDALSEIKATNDKVNSFISEFKAGIVNAVNKTKNSHQHETEEVVESEIDKVPENPNPLQQTIDKETLGNPDILGSSYVFLPKSKVSKNSENIEISISQFSPYFIIKIGEYAGIYALEYRQVFDEELILKPDEMPPGKKLIVNLLDSKNIKDLQSAHIAPSKRGTFACLANNTHLRLLDVKNDTNIELKLPEEGSDIEKVLSMPSIPEIYLLINSFLYSISDIRLKKYAKIKVYDFALTKEGKPIFVSTEGKIYNGNTKFHILPSQSSLLYFSIIRGDILLVVFKIENLIFMRTISITGQREIETNIIYKEPYENIYFASSLYSSFVCVWIKAKGSSRGDNYIYNFYLCESNTIKRVKYEDPPIAPCYDDEDTTMKMSSFTFINPGTIVSEKNSEEMEFSKFDPETEPILFASGECNFEYAEVIKDDEDANPLLQDHEIIRVSAWHVQQISFEKVENDENVLVEEENPSENVKRIPRTKIMRRRIPNY</sequence>
<dbReference type="AlphaFoldDB" id="A2D807"/>
<dbReference type="VEuPathDB" id="TrichDB:TVAGG3_1045690"/>